<feature type="transmembrane region" description="Helical" evidence="1">
    <location>
        <begin position="6"/>
        <end position="39"/>
    </location>
</feature>
<keyword evidence="1" id="KW-0812">Transmembrane</keyword>
<dbReference type="EMBL" id="UFTJ01000005">
    <property type="protein sequence ID" value="SUV53127.1"/>
    <property type="molecule type" value="Genomic_DNA"/>
</dbReference>
<evidence type="ECO:0000256" key="1">
    <source>
        <dbReference type="SAM" id="Phobius"/>
    </source>
</evidence>
<name>A0A380ZUX2_9FLAO</name>
<reference evidence="2 3" key="1">
    <citation type="submission" date="2018-06" db="EMBL/GenBank/DDBJ databases">
        <authorList>
            <consortium name="Pathogen Informatics"/>
            <person name="Doyle S."/>
        </authorList>
    </citation>
    <scope>NUCLEOTIDE SEQUENCE [LARGE SCALE GENOMIC DNA]</scope>
    <source>
        <strain evidence="2 3">NCTC11661</strain>
    </source>
</reference>
<evidence type="ECO:0000313" key="2">
    <source>
        <dbReference type="EMBL" id="SUV53127.1"/>
    </source>
</evidence>
<dbReference type="AlphaFoldDB" id="A0A380ZUX2"/>
<gene>
    <name evidence="2" type="ORF">NCTC11661_02274</name>
</gene>
<keyword evidence="1" id="KW-1133">Transmembrane helix</keyword>
<protein>
    <submittedName>
        <fullName evidence="2">Uncharacterized protein</fullName>
    </submittedName>
</protein>
<proteinExistence type="predicted"/>
<organism evidence="2 3">
    <name type="scientific">Bergeyella zoohelcum</name>
    <dbReference type="NCBI Taxonomy" id="1015"/>
    <lineage>
        <taxon>Bacteria</taxon>
        <taxon>Pseudomonadati</taxon>
        <taxon>Bacteroidota</taxon>
        <taxon>Flavobacteriia</taxon>
        <taxon>Flavobacteriales</taxon>
        <taxon>Weeksellaceae</taxon>
        <taxon>Bergeyella</taxon>
    </lineage>
</organism>
<sequence>MKAFKIFLICLFILGLVFFPFYIITGIIILFGILACLGIIAFGIKVSRDCGCSKD</sequence>
<dbReference type="Proteomes" id="UP000255515">
    <property type="component" value="Unassembled WGS sequence"/>
</dbReference>
<evidence type="ECO:0000313" key="3">
    <source>
        <dbReference type="Proteomes" id="UP000255515"/>
    </source>
</evidence>
<keyword evidence="1" id="KW-0472">Membrane</keyword>
<accession>A0A380ZUX2</accession>